<evidence type="ECO:0000256" key="1">
    <source>
        <dbReference type="ARBA" id="ARBA00006432"/>
    </source>
</evidence>
<dbReference type="RefSeq" id="WP_165828144.1">
    <property type="nucleotide sequence ID" value="NZ_SOEB01000002.1"/>
</dbReference>
<dbReference type="PANTHER" id="PTHR22754:SF32">
    <property type="entry name" value="DISCO-INTERACTING PROTEIN 2"/>
    <property type="match status" value="1"/>
</dbReference>
<dbReference type="GO" id="GO:0005886">
    <property type="term" value="C:plasma membrane"/>
    <property type="evidence" value="ECO:0007669"/>
    <property type="project" value="TreeGrafter"/>
</dbReference>
<dbReference type="InterPro" id="IPR045851">
    <property type="entry name" value="AMP-bd_C_sf"/>
</dbReference>
<comment type="similarity">
    <text evidence="1">Belongs to the ATP-dependent AMP-binding enzyme family.</text>
</comment>
<dbReference type="AlphaFoldDB" id="A0A4R8G1C6"/>
<dbReference type="InterPro" id="IPR042099">
    <property type="entry name" value="ANL_N_sf"/>
</dbReference>
<evidence type="ECO:0000313" key="3">
    <source>
        <dbReference type="EMBL" id="TDX33393.1"/>
    </source>
</evidence>
<keyword evidence="3" id="KW-0436">Ligase</keyword>
<proteinExistence type="inferred from homology"/>
<dbReference type="SUPFAM" id="SSF56801">
    <property type="entry name" value="Acetyl-CoA synthetase-like"/>
    <property type="match status" value="1"/>
</dbReference>
<dbReference type="GO" id="GO:0070566">
    <property type="term" value="F:adenylyltransferase activity"/>
    <property type="evidence" value="ECO:0007669"/>
    <property type="project" value="TreeGrafter"/>
</dbReference>
<dbReference type="Gene3D" id="3.30.300.30">
    <property type="match status" value="1"/>
</dbReference>
<dbReference type="Gene3D" id="3.40.50.12780">
    <property type="entry name" value="N-terminal domain of ligase-like"/>
    <property type="match status" value="1"/>
</dbReference>
<name>A0A4R8G1C6_9RHOB</name>
<dbReference type="PANTHER" id="PTHR22754">
    <property type="entry name" value="DISCO-INTERACTING PROTEIN 2 DIP2 -RELATED"/>
    <property type="match status" value="1"/>
</dbReference>
<gene>
    <name evidence="3" type="ORF">EV657_102270</name>
</gene>
<feature type="domain" description="AMP-dependent synthetase/ligase" evidence="2">
    <location>
        <begin position="24"/>
        <end position="398"/>
    </location>
</feature>
<sequence length="569" mass="60059">MTRAVPDPPPTALARALAQTFADRPERERIVIRSRQGARDVFTGDRLAAEAGAVARALRGWLGPGPHSLVLALPAGAEFVVTLLGGLLAGVTLVPVPVPRPGSHSDRFRHIAADSGAAAVLCLPAHAEAVAAALALDGTPPCPVATLPLDPARLPDPVRPAAAPDLPVAVIQYTSGSTRLPRGVRVTPDNILANAVLVARCWGVDVHARFVNWLPHYHDMGLMGGILYPLLCGGFSAQMSPLDFIRRPALWLEAIADERAGFSGGPAFAFADCLRRIAPDHAARLDLRCWRRAFIGAEPVPAGLPAAFHAHFAAAGLAREAVFACYGMAEMTLFAAGLPGPDRPPPSAEAARAVAPCRLTPELGAGLAIVDPIARTRRPEGAEGEIWLRGPSRGAGYLGLPGDTAETFGAALDDPSDASGWLRTGDLGVIADDALYVTGRIKDVVFCNGRTLAAPEIEWLACGSSDVLNPMAAAVFMPDPARGGQAVLLAELRLGETPPDPDTLRRTIRRAVTGEWGLDLVEILFLPRGRLPRTSSGKIRRRAAAELWRDGAWPPETVPSVKEMPECPS</sequence>
<dbReference type="Pfam" id="PF00501">
    <property type="entry name" value="AMP-binding"/>
    <property type="match status" value="1"/>
</dbReference>
<dbReference type="GO" id="GO:0016874">
    <property type="term" value="F:ligase activity"/>
    <property type="evidence" value="ECO:0007669"/>
    <property type="project" value="UniProtKB-KW"/>
</dbReference>
<dbReference type="EMBL" id="SOEB01000002">
    <property type="protein sequence ID" value="TDX33393.1"/>
    <property type="molecule type" value="Genomic_DNA"/>
</dbReference>
<protein>
    <submittedName>
        <fullName evidence="3">Acyl-CoA synthetase (AMP-forming)/AMP-acid ligase II</fullName>
    </submittedName>
</protein>
<organism evidence="3 4">
    <name type="scientific">Rhodovulum visakhapatnamense</name>
    <dbReference type="NCBI Taxonomy" id="364297"/>
    <lineage>
        <taxon>Bacteria</taxon>
        <taxon>Pseudomonadati</taxon>
        <taxon>Pseudomonadota</taxon>
        <taxon>Alphaproteobacteria</taxon>
        <taxon>Rhodobacterales</taxon>
        <taxon>Paracoccaceae</taxon>
        <taxon>Rhodovulum</taxon>
    </lineage>
</organism>
<reference evidence="3 4" key="1">
    <citation type="submission" date="2019-03" db="EMBL/GenBank/DDBJ databases">
        <title>Genomic Encyclopedia of Type Strains, Phase IV (KMG-IV): sequencing the most valuable type-strain genomes for metagenomic binning, comparative biology and taxonomic classification.</title>
        <authorList>
            <person name="Goeker M."/>
        </authorList>
    </citation>
    <scope>NUCLEOTIDE SEQUENCE [LARGE SCALE GENOMIC DNA]</scope>
    <source>
        <strain evidence="3 4">JA181</strain>
    </source>
</reference>
<evidence type="ECO:0000313" key="4">
    <source>
        <dbReference type="Proteomes" id="UP000295484"/>
    </source>
</evidence>
<dbReference type="GO" id="GO:0006633">
    <property type="term" value="P:fatty acid biosynthetic process"/>
    <property type="evidence" value="ECO:0007669"/>
    <property type="project" value="TreeGrafter"/>
</dbReference>
<evidence type="ECO:0000259" key="2">
    <source>
        <dbReference type="Pfam" id="PF00501"/>
    </source>
</evidence>
<comment type="caution">
    <text evidence="3">The sequence shown here is derived from an EMBL/GenBank/DDBJ whole genome shotgun (WGS) entry which is preliminary data.</text>
</comment>
<accession>A0A4R8G1C6</accession>
<dbReference type="Proteomes" id="UP000295484">
    <property type="component" value="Unassembled WGS sequence"/>
</dbReference>
<dbReference type="InterPro" id="IPR000873">
    <property type="entry name" value="AMP-dep_synth/lig_dom"/>
</dbReference>